<keyword evidence="2" id="KW-1185">Reference proteome</keyword>
<evidence type="ECO:0000313" key="1">
    <source>
        <dbReference type="EMBL" id="GMN33885.1"/>
    </source>
</evidence>
<comment type="caution">
    <text evidence="1">The sequence shown here is derived from an EMBL/GenBank/DDBJ whole genome shotgun (WGS) entry which is preliminary data.</text>
</comment>
<protein>
    <submittedName>
        <fullName evidence="1">Uncharacterized protein</fullName>
    </submittedName>
</protein>
<sequence>MGDLRLFAPFSDGPKFFNGRVWVMARGEDLWKLPVTGRWEAPGLRSTTKLFEGPPLGRIRFVSWRGEEELRFDPATKTWELFESVVGASALRLPWSNAGMCELNGVLYCADVNFKKAIIGSNEVTRALKELKLENRGLWPNQLLETRKVGNYGVAISNCILGDEDGNIMCGS</sequence>
<name>A0AA87ZKP2_FICCA</name>
<dbReference type="AlphaFoldDB" id="A0AA87ZKP2"/>
<organism evidence="1 2">
    <name type="scientific">Ficus carica</name>
    <name type="common">Common fig</name>
    <dbReference type="NCBI Taxonomy" id="3494"/>
    <lineage>
        <taxon>Eukaryota</taxon>
        <taxon>Viridiplantae</taxon>
        <taxon>Streptophyta</taxon>
        <taxon>Embryophyta</taxon>
        <taxon>Tracheophyta</taxon>
        <taxon>Spermatophyta</taxon>
        <taxon>Magnoliopsida</taxon>
        <taxon>eudicotyledons</taxon>
        <taxon>Gunneridae</taxon>
        <taxon>Pentapetalae</taxon>
        <taxon>rosids</taxon>
        <taxon>fabids</taxon>
        <taxon>Rosales</taxon>
        <taxon>Moraceae</taxon>
        <taxon>Ficeae</taxon>
        <taxon>Ficus</taxon>
    </lineage>
</organism>
<evidence type="ECO:0000313" key="2">
    <source>
        <dbReference type="Proteomes" id="UP001187192"/>
    </source>
</evidence>
<gene>
    <name evidence="1" type="ORF">TIFTF001_004391</name>
</gene>
<accession>A0AA87ZKP2</accession>
<dbReference type="Proteomes" id="UP001187192">
    <property type="component" value="Unassembled WGS sequence"/>
</dbReference>
<proteinExistence type="predicted"/>
<dbReference type="EMBL" id="BTGU01000004">
    <property type="protein sequence ID" value="GMN33885.1"/>
    <property type="molecule type" value="Genomic_DNA"/>
</dbReference>
<reference evidence="1" key="1">
    <citation type="submission" date="2023-07" db="EMBL/GenBank/DDBJ databases">
        <title>draft genome sequence of fig (Ficus carica).</title>
        <authorList>
            <person name="Takahashi T."/>
            <person name="Nishimura K."/>
        </authorList>
    </citation>
    <scope>NUCLEOTIDE SEQUENCE</scope>
</reference>